<sequence>MLHILKSQSIASTALKYVSEEDCILLIEDAVYLANDKHQQHALINRFNVYCLKEDADARAITSFISSEISLIGYRQFARLTAEHEQSLTWD</sequence>
<dbReference type="GO" id="GO:0016740">
    <property type="term" value="F:transferase activity"/>
    <property type="evidence" value="ECO:0007669"/>
    <property type="project" value="UniProtKB-KW"/>
</dbReference>
<accession>A0A3N9TBJ3</accession>
<dbReference type="AlphaFoldDB" id="A0A3N9TBJ3"/>
<keyword evidence="2" id="KW-1185">Reference proteome</keyword>
<dbReference type="Proteomes" id="UP000281112">
    <property type="component" value="Unassembled WGS sequence"/>
</dbReference>
<gene>
    <name evidence="1" type="primary">dsrH</name>
    <name evidence="1" type="ORF">EES38_21030</name>
</gene>
<organism evidence="1 2">
    <name type="scientific">Vibrio viridaestus</name>
    <dbReference type="NCBI Taxonomy" id="2487322"/>
    <lineage>
        <taxon>Bacteria</taxon>
        <taxon>Pseudomonadati</taxon>
        <taxon>Pseudomonadota</taxon>
        <taxon>Gammaproteobacteria</taxon>
        <taxon>Vibrionales</taxon>
        <taxon>Vibrionaceae</taxon>
        <taxon>Vibrio</taxon>
    </lineage>
</organism>
<dbReference type="NCBIfam" id="TIGR03011">
    <property type="entry name" value="sulf_tusB_dsrH"/>
    <property type="match status" value="1"/>
</dbReference>
<evidence type="ECO:0000313" key="1">
    <source>
        <dbReference type="EMBL" id="RQW61154.1"/>
    </source>
</evidence>
<dbReference type="Gene3D" id="3.40.1260.10">
    <property type="entry name" value="DsrEFH-like"/>
    <property type="match status" value="1"/>
</dbReference>
<dbReference type="RefSeq" id="WP_124939172.1">
    <property type="nucleotide sequence ID" value="NZ_RJVQ01000016.1"/>
</dbReference>
<dbReference type="GO" id="GO:0002143">
    <property type="term" value="P:tRNA wobble position uridine thiolation"/>
    <property type="evidence" value="ECO:0007669"/>
    <property type="project" value="InterPro"/>
</dbReference>
<dbReference type="EMBL" id="RJVQ01000016">
    <property type="protein sequence ID" value="RQW61154.1"/>
    <property type="molecule type" value="Genomic_DNA"/>
</dbReference>
<name>A0A3N9TBJ3_9VIBR</name>
<dbReference type="InterPro" id="IPR007215">
    <property type="entry name" value="Sulphur_relay_TusB/DsrH"/>
</dbReference>
<dbReference type="Pfam" id="PF04077">
    <property type="entry name" value="DsrH"/>
    <property type="match status" value="1"/>
</dbReference>
<proteinExistence type="predicted"/>
<evidence type="ECO:0000313" key="2">
    <source>
        <dbReference type="Proteomes" id="UP000281112"/>
    </source>
</evidence>
<protein>
    <submittedName>
        <fullName evidence="1">Sulfurtransferase complex subunit TusB</fullName>
    </submittedName>
</protein>
<dbReference type="SUPFAM" id="SSF75169">
    <property type="entry name" value="DsrEFH-like"/>
    <property type="match status" value="1"/>
</dbReference>
<comment type="caution">
    <text evidence="1">The sequence shown here is derived from an EMBL/GenBank/DDBJ whole genome shotgun (WGS) entry which is preliminary data.</text>
</comment>
<keyword evidence="1" id="KW-0808">Transferase</keyword>
<dbReference type="GO" id="GO:1990228">
    <property type="term" value="C:sulfurtransferase complex"/>
    <property type="evidence" value="ECO:0007669"/>
    <property type="project" value="TreeGrafter"/>
</dbReference>
<dbReference type="OrthoDB" id="9795117at2"/>
<reference evidence="1 2" key="1">
    <citation type="submission" date="2018-11" db="EMBL/GenBank/DDBJ databases">
        <title>Vibrio LJC006 sp. nov., isolated from seawater during the bloom of the enteromorpha.</title>
        <authorList>
            <person name="Liang J."/>
        </authorList>
    </citation>
    <scope>NUCLEOTIDE SEQUENCE [LARGE SCALE GENOMIC DNA]</scope>
    <source>
        <strain evidence="1 2">LJC006</strain>
    </source>
</reference>
<dbReference type="InterPro" id="IPR027396">
    <property type="entry name" value="DsrEFH-like"/>
</dbReference>
<dbReference type="PANTHER" id="PTHR37526">
    <property type="entry name" value="PROTEIN TUSB"/>
    <property type="match status" value="1"/>
</dbReference>
<dbReference type="PANTHER" id="PTHR37526:SF1">
    <property type="entry name" value="PROTEIN TUSB"/>
    <property type="match status" value="1"/>
</dbReference>